<dbReference type="NCBIfam" id="NF033563">
    <property type="entry name" value="transpos_IS30"/>
    <property type="match status" value="1"/>
</dbReference>
<dbReference type="InterPro" id="IPR051917">
    <property type="entry name" value="Transposase-Integrase"/>
</dbReference>
<dbReference type="STRING" id="28092.WM40_25240"/>
<dbReference type="GO" id="GO:0032196">
    <property type="term" value="P:transposition"/>
    <property type="evidence" value="ECO:0007669"/>
    <property type="project" value="TreeGrafter"/>
</dbReference>
<feature type="domain" description="Integrase catalytic" evidence="1">
    <location>
        <begin position="64"/>
        <end position="216"/>
    </location>
</feature>
<dbReference type="PROSITE" id="PS50994">
    <property type="entry name" value="INTEGRASE"/>
    <property type="match status" value="1"/>
</dbReference>
<accession>A0A0F5JTG0</accession>
<dbReference type="GO" id="GO:0004803">
    <property type="term" value="F:transposase activity"/>
    <property type="evidence" value="ECO:0007669"/>
    <property type="project" value="TreeGrafter"/>
</dbReference>
<dbReference type="Pfam" id="PF00665">
    <property type="entry name" value="rve"/>
    <property type="match status" value="1"/>
</dbReference>
<dbReference type="GO" id="GO:0005829">
    <property type="term" value="C:cytosol"/>
    <property type="evidence" value="ECO:0007669"/>
    <property type="project" value="TreeGrafter"/>
</dbReference>
<dbReference type="PANTHER" id="PTHR10948:SF23">
    <property type="entry name" value="TRANSPOSASE INSI FOR INSERTION SEQUENCE ELEMENT IS30A-RELATED"/>
    <property type="match status" value="1"/>
</dbReference>
<dbReference type="InterPro" id="IPR012337">
    <property type="entry name" value="RNaseH-like_sf"/>
</dbReference>
<comment type="caution">
    <text evidence="2">The sequence shown here is derived from an EMBL/GenBank/DDBJ whole genome shotgun (WGS) entry which is preliminary data.</text>
</comment>
<evidence type="ECO:0000259" key="1">
    <source>
        <dbReference type="PROSITE" id="PS50994"/>
    </source>
</evidence>
<organism evidence="2 3">
    <name type="scientific">Robbsia andropogonis</name>
    <dbReference type="NCBI Taxonomy" id="28092"/>
    <lineage>
        <taxon>Bacteria</taxon>
        <taxon>Pseudomonadati</taxon>
        <taxon>Pseudomonadota</taxon>
        <taxon>Betaproteobacteria</taxon>
        <taxon>Burkholderiales</taxon>
        <taxon>Burkholderiaceae</taxon>
        <taxon>Robbsia</taxon>
    </lineage>
</organism>
<dbReference type="SUPFAM" id="SSF53098">
    <property type="entry name" value="Ribonuclease H-like"/>
    <property type="match status" value="1"/>
</dbReference>
<protein>
    <submittedName>
        <fullName evidence="2">Transposase</fullName>
    </submittedName>
</protein>
<dbReference type="InterPro" id="IPR001584">
    <property type="entry name" value="Integrase_cat-core"/>
</dbReference>
<evidence type="ECO:0000313" key="2">
    <source>
        <dbReference type="EMBL" id="KKB61083.1"/>
    </source>
</evidence>
<dbReference type="AlphaFoldDB" id="A0A0F5JTG0"/>
<sequence length="220" mass="25353">MRVSHETIYRSLFVQARGALKKELQYHLRTQRKMRHSRFSSTKGARNKIVGAVSIHERPPEAADRAVPGHWEGDLVSDANNTHVATLVERRSRVTILAKIKGKDTVSVVAGLKREVKRFPQHLRKMLTWDRGMELANHKEFTIATDVQVYRCNPRSPWQRGTTENTNRLLRQYLLEGTQLHQYSQEQLNKIATRLNERPKKTLGFMSPADKLREAVAATH</sequence>
<gene>
    <name evidence="2" type="ORF">WM40_25240</name>
</gene>
<proteinExistence type="predicted"/>
<dbReference type="GO" id="GO:0015074">
    <property type="term" value="P:DNA integration"/>
    <property type="evidence" value="ECO:0007669"/>
    <property type="project" value="InterPro"/>
</dbReference>
<dbReference type="EMBL" id="LAQU01000075">
    <property type="protein sequence ID" value="KKB61083.1"/>
    <property type="molecule type" value="Genomic_DNA"/>
</dbReference>
<name>A0A0F5JTG0_9BURK</name>
<keyword evidence="3" id="KW-1185">Reference proteome</keyword>
<dbReference type="PATRIC" id="fig|28092.6.peg.5960"/>
<dbReference type="Proteomes" id="UP000033618">
    <property type="component" value="Unassembled WGS sequence"/>
</dbReference>
<dbReference type="Gene3D" id="3.30.420.10">
    <property type="entry name" value="Ribonuclease H-like superfamily/Ribonuclease H"/>
    <property type="match status" value="1"/>
</dbReference>
<dbReference type="InterPro" id="IPR036397">
    <property type="entry name" value="RNaseH_sf"/>
</dbReference>
<dbReference type="InterPro" id="IPR053392">
    <property type="entry name" value="Transposase_IS30-like"/>
</dbReference>
<dbReference type="PANTHER" id="PTHR10948">
    <property type="entry name" value="TRANSPOSASE"/>
    <property type="match status" value="1"/>
</dbReference>
<dbReference type="GO" id="GO:0003676">
    <property type="term" value="F:nucleic acid binding"/>
    <property type="evidence" value="ECO:0007669"/>
    <property type="project" value="InterPro"/>
</dbReference>
<reference evidence="2 3" key="1">
    <citation type="submission" date="2015-03" db="EMBL/GenBank/DDBJ databases">
        <title>Draft Genome Sequence of Burkholderia andropogonis type strain ICMP2807, isolated from Sorghum bicolor.</title>
        <authorList>
            <person name="Lopes-Santos L."/>
            <person name="Castro D.B."/>
            <person name="Ottoboni L.M."/>
            <person name="Park D."/>
            <person name="Weirc B.S."/>
            <person name="Destefano S.A."/>
        </authorList>
    </citation>
    <scope>NUCLEOTIDE SEQUENCE [LARGE SCALE GENOMIC DNA]</scope>
    <source>
        <strain evidence="2 3">ICMP2807</strain>
    </source>
</reference>
<evidence type="ECO:0000313" key="3">
    <source>
        <dbReference type="Proteomes" id="UP000033618"/>
    </source>
</evidence>